<accession>A0ABT9L760</accession>
<gene>
    <name evidence="1" type="ORF">JOF35_008847</name>
</gene>
<comment type="caution">
    <text evidence="1">The sequence shown here is derived from an EMBL/GenBank/DDBJ whole genome shotgun (WGS) entry which is preliminary data.</text>
</comment>
<protein>
    <submittedName>
        <fullName evidence="1">Uncharacterized protein</fullName>
    </submittedName>
</protein>
<name>A0ABT9L760_9ACTN</name>
<evidence type="ECO:0000313" key="2">
    <source>
        <dbReference type="Proteomes" id="UP001234880"/>
    </source>
</evidence>
<organism evidence="1 2">
    <name type="scientific">Streptomyces demainii</name>
    <dbReference type="NCBI Taxonomy" id="588122"/>
    <lineage>
        <taxon>Bacteria</taxon>
        <taxon>Bacillati</taxon>
        <taxon>Actinomycetota</taxon>
        <taxon>Actinomycetes</taxon>
        <taxon>Kitasatosporales</taxon>
        <taxon>Streptomycetaceae</taxon>
        <taxon>Streptomyces</taxon>
    </lineage>
</organism>
<sequence length="49" mass="5327">MIGLTDGTVARGLFAGQAHAQVLARYLELHPATDVFEVAELVPMRADQF</sequence>
<proteinExistence type="predicted"/>
<dbReference type="RefSeq" id="WP_307112450.1">
    <property type="nucleotide sequence ID" value="NZ_JAURUE010000005.1"/>
</dbReference>
<keyword evidence="2" id="KW-1185">Reference proteome</keyword>
<reference evidence="1 2" key="1">
    <citation type="submission" date="2023-07" db="EMBL/GenBank/DDBJ databases">
        <title>Sequencing the genomes of 1000 actinobacteria strains.</title>
        <authorList>
            <person name="Klenk H.-P."/>
        </authorList>
    </citation>
    <scope>NUCLEOTIDE SEQUENCE [LARGE SCALE GENOMIC DNA]</scope>
    <source>
        <strain evidence="1 2">DSM 41600</strain>
    </source>
</reference>
<dbReference type="EMBL" id="JAURUE010000005">
    <property type="protein sequence ID" value="MDP9616489.1"/>
    <property type="molecule type" value="Genomic_DNA"/>
</dbReference>
<dbReference type="Proteomes" id="UP001234880">
    <property type="component" value="Unassembled WGS sequence"/>
</dbReference>
<evidence type="ECO:0000313" key="1">
    <source>
        <dbReference type="EMBL" id="MDP9616489.1"/>
    </source>
</evidence>